<sequence length="110" mass="11768">MTSPGDLQLDLDGLSTFADQVDRIRGQWDGSALTLDPPIGLGGESQLTDLTTEFSEAWTKAATSIDSFISVLSSMCRDSVTRFRQTDGALAGQATDPDGRHIVGHHVYGL</sequence>
<accession>A0ABS5KNV3</accession>
<organism evidence="1 2">
    <name type="scientific">Catenulispora pinistramenti</name>
    <dbReference type="NCBI Taxonomy" id="2705254"/>
    <lineage>
        <taxon>Bacteria</taxon>
        <taxon>Bacillati</taxon>
        <taxon>Actinomycetota</taxon>
        <taxon>Actinomycetes</taxon>
        <taxon>Catenulisporales</taxon>
        <taxon>Catenulisporaceae</taxon>
        <taxon>Catenulispora</taxon>
    </lineage>
</organism>
<gene>
    <name evidence="1" type="ORF">KGQ19_12610</name>
</gene>
<evidence type="ECO:0000313" key="1">
    <source>
        <dbReference type="EMBL" id="MBS2547709.1"/>
    </source>
</evidence>
<evidence type="ECO:0000313" key="2">
    <source>
        <dbReference type="Proteomes" id="UP000730482"/>
    </source>
</evidence>
<evidence type="ECO:0008006" key="3">
    <source>
        <dbReference type="Google" id="ProtNLM"/>
    </source>
</evidence>
<keyword evidence="2" id="KW-1185">Reference proteome</keyword>
<dbReference type="Proteomes" id="UP000730482">
    <property type="component" value="Unassembled WGS sequence"/>
</dbReference>
<dbReference type="EMBL" id="JAAFYZ010000033">
    <property type="protein sequence ID" value="MBS2547709.1"/>
    <property type="molecule type" value="Genomic_DNA"/>
</dbReference>
<reference evidence="1 2" key="1">
    <citation type="submission" date="2020-02" db="EMBL/GenBank/DDBJ databases">
        <title>Acidophilic actinobacteria isolated from forest soil.</title>
        <authorList>
            <person name="Golinska P."/>
        </authorList>
    </citation>
    <scope>NUCLEOTIDE SEQUENCE [LARGE SCALE GENOMIC DNA]</scope>
    <source>
        <strain evidence="1 2">NL8</strain>
    </source>
</reference>
<dbReference type="RefSeq" id="WP_212009289.1">
    <property type="nucleotide sequence ID" value="NZ_JAAFYZ010000033.1"/>
</dbReference>
<proteinExistence type="predicted"/>
<protein>
    <recommendedName>
        <fullName evidence="3">WXG100 family type VII secretion target</fullName>
    </recommendedName>
</protein>
<comment type="caution">
    <text evidence="1">The sequence shown here is derived from an EMBL/GenBank/DDBJ whole genome shotgun (WGS) entry which is preliminary data.</text>
</comment>
<name>A0ABS5KNV3_9ACTN</name>